<name>A0A9W8LT47_9FUNG</name>
<dbReference type="Pfam" id="PF04801">
    <property type="entry name" value="RPC5"/>
    <property type="match status" value="1"/>
</dbReference>
<dbReference type="GO" id="GO:0005666">
    <property type="term" value="C:RNA polymerase III complex"/>
    <property type="evidence" value="ECO:0007669"/>
    <property type="project" value="TreeGrafter"/>
</dbReference>
<evidence type="ECO:0000313" key="2">
    <source>
        <dbReference type="EMBL" id="KAJ2802246.1"/>
    </source>
</evidence>
<feature type="compositionally biased region" description="Basic and acidic residues" evidence="1">
    <location>
        <begin position="155"/>
        <end position="171"/>
    </location>
</feature>
<evidence type="ECO:0000313" key="3">
    <source>
        <dbReference type="Proteomes" id="UP001140094"/>
    </source>
</evidence>
<dbReference type="AlphaFoldDB" id="A0A9W8LT47"/>
<evidence type="ECO:0008006" key="4">
    <source>
        <dbReference type="Google" id="ProtNLM"/>
    </source>
</evidence>
<dbReference type="InterPro" id="IPR006886">
    <property type="entry name" value="RNA_pol_III_Rpc5"/>
</dbReference>
<dbReference type="PANTHER" id="PTHR12069:SF0">
    <property type="entry name" value="DNA-DIRECTED RNA POLYMERASE III SUBUNIT RPC5"/>
    <property type="match status" value="1"/>
</dbReference>
<accession>A0A9W8LT47</accession>
<gene>
    <name evidence="2" type="ORF">H4R20_003354</name>
</gene>
<protein>
    <recommendedName>
        <fullName evidence="4">DNA-directed RNA polymerase III subunit RPC5</fullName>
    </recommendedName>
</protein>
<dbReference type="GO" id="GO:0042797">
    <property type="term" value="P:tRNA transcription by RNA polymerase III"/>
    <property type="evidence" value="ECO:0007669"/>
    <property type="project" value="TreeGrafter"/>
</dbReference>
<dbReference type="OrthoDB" id="340681at2759"/>
<keyword evidence="3" id="KW-1185">Reference proteome</keyword>
<comment type="caution">
    <text evidence="2">The sequence shown here is derived from an EMBL/GenBank/DDBJ whole genome shotgun (WGS) entry which is preliminary data.</text>
</comment>
<organism evidence="2 3">
    <name type="scientific">Coemansia guatemalensis</name>
    <dbReference type="NCBI Taxonomy" id="2761395"/>
    <lineage>
        <taxon>Eukaryota</taxon>
        <taxon>Fungi</taxon>
        <taxon>Fungi incertae sedis</taxon>
        <taxon>Zoopagomycota</taxon>
        <taxon>Kickxellomycotina</taxon>
        <taxon>Kickxellomycetes</taxon>
        <taxon>Kickxellales</taxon>
        <taxon>Kickxellaceae</taxon>
        <taxon>Coemansia</taxon>
    </lineage>
</organism>
<reference evidence="2" key="1">
    <citation type="submission" date="2022-07" db="EMBL/GenBank/DDBJ databases">
        <title>Phylogenomic reconstructions and comparative analyses of Kickxellomycotina fungi.</title>
        <authorList>
            <person name="Reynolds N.K."/>
            <person name="Stajich J.E."/>
            <person name="Barry K."/>
            <person name="Grigoriev I.V."/>
            <person name="Crous P."/>
            <person name="Smith M.E."/>
        </authorList>
    </citation>
    <scope>NUCLEOTIDE SEQUENCE</scope>
    <source>
        <strain evidence="2">NRRL 1565</strain>
    </source>
</reference>
<proteinExistence type="predicted"/>
<dbReference type="PANTHER" id="PTHR12069">
    <property type="entry name" value="DNA-DIRECTED RNA POLYMERASES III 80 KDA POLYPEPTIDE RNA POLYMERASE III SUBUNIT 5"/>
    <property type="match status" value="1"/>
</dbReference>
<dbReference type="Proteomes" id="UP001140094">
    <property type="component" value="Unassembled WGS sequence"/>
</dbReference>
<dbReference type="EMBL" id="JANBUO010000688">
    <property type="protein sequence ID" value="KAJ2802246.1"/>
    <property type="molecule type" value="Genomic_DNA"/>
</dbReference>
<evidence type="ECO:0000256" key="1">
    <source>
        <dbReference type="SAM" id="MobiDB-lite"/>
    </source>
</evidence>
<sequence>MSVSDTPSRSAAEYGLPDDEIVAEIPVYLTQKLDKQLHLLQYPQKDGSITPGELQPREARIKPIHGQIELDIPLDVQSPMYNKERGAALGVGISDSGRLLDITTLVSVGIPQNSEYLAGVMRDGELHLTAIKKAIQLRPSLRYLDRVAEKDLAAKKMDHSDEEEEVKKETKAQSVQVTVRSAQAEEALRQQQSSIAYMQQKLEEEPWSGLAYFDVGTEESNAVHADLIADNKEDLISKTTPDEYLTAVIGSIVPDVL</sequence>
<feature type="region of interest" description="Disordered" evidence="1">
    <location>
        <begin position="155"/>
        <end position="175"/>
    </location>
</feature>